<keyword evidence="3" id="KW-0652">Protein synthesis inhibitor</keyword>
<name>A0A814XC66_9BILA</name>
<dbReference type="GO" id="GO:0005737">
    <property type="term" value="C:cytoplasm"/>
    <property type="evidence" value="ECO:0007669"/>
    <property type="project" value="TreeGrafter"/>
</dbReference>
<dbReference type="GO" id="GO:0008190">
    <property type="term" value="F:eukaryotic initiation factor 4E binding"/>
    <property type="evidence" value="ECO:0007669"/>
    <property type="project" value="InterPro"/>
</dbReference>
<dbReference type="Pfam" id="PF05456">
    <property type="entry name" value="eIF_4EBP"/>
    <property type="match status" value="1"/>
</dbReference>
<evidence type="ECO:0000256" key="1">
    <source>
        <dbReference type="ARBA" id="ARBA00005480"/>
    </source>
</evidence>
<evidence type="ECO:0000256" key="3">
    <source>
        <dbReference type="ARBA" id="ARBA00023193"/>
    </source>
</evidence>
<comment type="similarity">
    <text evidence="1">Belongs to the eIF4E-binding protein family.</text>
</comment>
<feature type="coiled-coil region" evidence="4">
    <location>
        <begin position="133"/>
        <end position="160"/>
    </location>
</feature>
<keyword evidence="5" id="KW-1133">Transmembrane helix</keyword>
<gene>
    <name evidence="7" type="ORF">GIL414_LOCUS15157</name>
    <name evidence="6" type="ORF">KQP761_LOCUS487</name>
</gene>
<keyword evidence="5" id="KW-0812">Transmembrane</keyword>
<keyword evidence="4" id="KW-0175">Coiled coil</keyword>
<proteinExistence type="inferred from homology"/>
<evidence type="ECO:0000313" key="7">
    <source>
        <dbReference type="EMBL" id="CAF4064574.1"/>
    </source>
</evidence>
<accession>A0A814XC66</accession>
<dbReference type="GO" id="GO:0045947">
    <property type="term" value="P:negative regulation of translational initiation"/>
    <property type="evidence" value="ECO:0007669"/>
    <property type="project" value="InterPro"/>
</dbReference>
<evidence type="ECO:0000313" key="8">
    <source>
        <dbReference type="Proteomes" id="UP000663834"/>
    </source>
</evidence>
<protein>
    <submittedName>
        <fullName evidence="6">Uncharacterized protein</fullName>
    </submittedName>
</protein>
<dbReference type="InterPro" id="IPR008606">
    <property type="entry name" value="EIF4EBP"/>
</dbReference>
<feature type="transmembrane region" description="Helical" evidence="5">
    <location>
        <begin position="181"/>
        <end position="199"/>
    </location>
</feature>
<dbReference type="Proteomes" id="UP000681720">
    <property type="component" value="Unassembled WGS sequence"/>
</dbReference>
<dbReference type="EMBL" id="CAJOBJ010006597">
    <property type="protein sequence ID" value="CAF4064574.1"/>
    <property type="molecule type" value="Genomic_DNA"/>
</dbReference>
<evidence type="ECO:0000256" key="5">
    <source>
        <dbReference type="SAM" id="Phobius"/>
    </source>
</evidence>
<dbReference type="PANTHER" id="PTHR12669:SF12">
    <property type="entry name" value="EUKARYOTIC TRANSLATION INITIATION FACTOR 4E-BINDING PROTEIN"/>
    <property type="match status" value="1"/>
</dbReference>
<evidence type="ECO:0000256" key="4">
    <source>
        <dbReference type="SAM" id="Coils"/>
    </source>
</evidence>
<dbReference type="SUPFAM" id="SSF51197">
    <property type="entry name" value="Clavaminate synthase-like"/>
    <property type="match status" value="1"/>
</dbReference>
<dbReference type="Proteomes" id="UP000663834">
    <property type="component" value="Unassembled WGS sequence"/>
</dbReference>
<evidence type="ECO:0000256" key="2">
    <source>
        <dbReference type="ARBA" id="ARBA00022845"/>
    </source>
</evidence>
<reference evidence="6" key="1">
    <citation type="submission" date="2021-02" db="EMBL/GenBank/DDBJ databases">
        <authorList>
            <person name="Nowell W R."/>
        </authorList>
    </citation>
    <scope>NUCLEOTIDE SEQUENCE</scope>
</reference>
<keyword evidence="2" id="KW-0810">Translation regulation</keyword>
<organism evidence="6 8">
    <name type="scientific">Rotaria magnacalcarata</name>
    <dbReference type="NCBI Taxonomy" id="392030"/>
    <lineage>
        <taxon>Eukaryota</taxon>
        <taxon>Metazoa</taxon>
        <taxon>Spiralia</taxon>
        <taxon>Gnathifera</taxon>
        <taxon>Rotifera</taxon>
        <taxon>Eurotatoria</taxon>
        <taxon>Bdelloidea</taxon>
        <taxon>Philodinida</taxon>
        <taxon>Philodinidae</taxon>
        <taxon>Rotaria</taxon>
    </lineage>
</organism>
<dbReference type="AlphaFoldDB" id="A0A814XC66"/>
<dbReference type="Gene3D" id="2.60.120.650">
    <property type="entry name" value="Cupin"/>
    <property type="match status" value="1"/>
</dbReference>
<dbReference type="EMBL" id="CAJNOW010000033">
    <property type="protein sequence ID" value="CAF1214330.1"/>
    <property type="molecule type" value="Genomic_DNA"/>
</dbReference>
<dbReference type="OrthoDB" id="10059103at2759"/>
<comment type="caution">
    <text evidence="6">The sequence shown here is derived from an EMBL/GenBank/DDBJ whole genome shotgun (WGS) entry which is preliminary data.</text>
</comment>
<keyword evidence="5" id="KW-0472">Membrane</keyword>
<dbReference type="PANTHER" id="PTHR12669">
    <property type="entry name" value="EUKARYOTIC TRANSLATION INITIATION FACTOR 4E-BINDING PROTEIN"/>
    <property type="match status" value="1"/>
</dbReference>
<feature type="transmembrane region" description="Helical" evidence="5">
    <location>
        <begin position="205"/>
        <end position="226"/>
    </location>
</feature>
<sequence length="472" mass="54875">MRNSDRVPIYRHSVHYEKDISLNSREIAECTLYSTTPGGTRIYYDRMFLLSRRVSPIAQSPPSNLAYIAEVTLITEPFKPNSIVENDNNKNYASKGMININISLSERKRSTSEKKDHDQFSMDIVSKKMTTGKEEKTNVLNNVNNQLKDLIELIEKEKDSSFSMKSFDKLDKKKKKSKKKWFIICFLIATFICMYFILSNEILNYDIYFVFLSFVRLLLIKILPFWDWTNIYTRTCFIANPFYNNSLDLSECNKCVNTTEVVTQSNISFFNFTKTIYLNHLPVIIDDATENWPAIKELTIKNLFQLFIDDPVLSENDLCYFESNRRNYNQPGGADQLFNDYINGDLRAFIVHWNNCKRETLKIVRSYYSKPYFLPPSLGQTLMGNWFLISSGFHKGANHLHKVPLNHNWVWLAQIQGSSSIELRPKHPCDRTCSILKSVTLNKGDLIIYSHLYDALYSPLKKETVLLAQGVD</sequence>
<evidence type="ECO:0000313" key="6">
    <source>
        <dbReference type="EMBL" id="CAF1214330.1"/>
    </source>
</evidence>